<dbReference type="Gene3D" id="3.40.50.300">
    <property type="entry name" value="P-loop containing nucleotide triphosphate hydrolases"/>
    <property type="match status" value="1"/>
</dbReference>
<dbReference type="InterPro" id="IPR003439">
    <property type="entry name" value="ABC_transporter-like_ATP-bd"/>
</dbReference>
<dbReference type="GO" id="GO:0016887">
    <property type="term" value="F:ATP hydrolysis activity"/>
    <property type="evidence" value="ECO:0007669"/>
    <property type="project" value="InterPro"/>
</dbReference>
<dbReference type="OrthoDB" id="9805514at2"/>
<dbReference type="GO" id="GO:0005524">
    <property type="term" value="F:ATP binding"/>
    <property type="evidence" value="ECO:0007669"/>
    <property type="project" value="UniProtKB-KW"/>
</dbReference>
<evidence type="ECO:0000313" key="5">
    <source>
        <dbReference type="EMBL" id="RNL61068.1"/>
    </source>
</evidence>
<name>A0A3N0CC95_9ACTN</name>
<keyword evidence="2" id="KW-0547">Nucleotide-binding</keyword>
<evidence type="ECO:0000256" key="1">
    <source>
        <dbReference type="ARBA" id="ARBA00022448"/>
    </source>
</evidence>
<dbReference type="Pfam" id="PF00005">
    <property type="entry name" value="ABC_tran"/>
    <property type="match status" value="1"/>
</dbReference>
<dbReference type="InterPro" id="IPR003593">
    <property type="entry name" value="AAA+_ATPase"/>
</dbReference>
<keyword evidence="6" id="KW-1185">Reference proteome</keyword>
<dbReference type="Pfam" id="PF12399">
    <property type="entry name" value="BCA_ABC_TP_C"/>
    <property type="match status" value="1"/>
</dbReference>
<dbReference type="PANTHER" id="PTHR45772:SF2">
    <property type="entry name" value="ABC TRANSPORTER ATP-BINDING PROTEIN"/>
    <property type="match status" value="1"/>
</dbReference>
<accession>A0A3N0CC95</accession>
<dbReference type="EMBL" id="RJSE01000008">
    <property type="protein sequence ID" value="RNL61068.1"/>
    <property type="molecule type" value="Genomic_DNA"/>
</dbReference>
<dbReference type="GO" id="GO:0005886">
    <property type="term" value="C:plasma membrane"/>
    <property type="evidence" value="ECO:0007669"/>
    <property type="project" value="TreeGrafter"/>
</dbReference>
<organism evidence="5 6">
    <name type="scientific">Nocardioides marmoriginsengisoli</name>
    <dbReference type="NCBI Taxonomy" id="661483"/>
    <lineage>
        <taxon>Bacteria</taxon>
        <taxon>Bacillati</taxon>
        <taxon>Actinomycetota</taxon>
        <taxon>Actinomycetes</taxon>
        <taxon>Propionibacteriales</taxon>
        <taxon>Nocardioidaceae</taxon>
        <taxon>Nocardioides</taxon>
    </lineage>
</organism>
<dbReference type="CDD" id="cd03219">
    <property type="entry name" value="ABC_Mj1267_LivG_branched"/>
    <property type="match status" value="1"/>
</dbReference>
<dbReference type="InterPro" id="IPR032823">
    <property type="entry name" value="BCA_ABC_TP_C"/>
</dbReference>
<gene>
    <name evidence="5" type="ORF">EFK50_16945</name>
</gene>
<protein>
    <submittedName>
        <fullName evidence="5">ABC transporter ATP-binding protein</fullName>
    </submittedName>
</protein>
<keyword evidence="3 5" id="KW-0067">ATP-binding</keyword>
<feature type="domain" description="ABC transporter" evidence="4">
    <location>
        <begin position="16"/>
        <end position="262"/>
    </location>
</feature>
<dbReference type="PANTHER" id="PTHR45772">
    <property type="entry name" value="CONSERVED COMPONENT OF ABC TRANSPORTER FOR NATURAL AMINO ACIDS-RELATED"/>
    <property type="match status" value="1"/>
</dbReference>
<dbReference type="PROSITE" id="PS50893">
    <property type="entry name" value="ABC_TRANSPORTER_2"/>
    <property type="match status" value="1"/>
</dbReference>
<dbReference type="InterPro" id="IPR051120">
    <property type="entry name" value="ABC_AA/LPS_Transport"/>
</dbReference>
<dbReference type="SUPFAM" id="SSF52540">
    <property type="entry name" value="P-loop containing nucleoside triphosphate hydrolases"/>
    <property type="match status" value="1"/>
</dbReference>
<sequence length="266" mass="28685">MTTAERVDAVTGGTGLRLDRLVVKFGGLTAVNGLSLDAPLGRVTALLGPNGAGKTTAFNVCSGLQRPTDGSVELDGRDITALSPQTRARRGLGRTFQKMELFDHATVRDNVSMGREAAMAGSLPWRQIFSTRREREELVEVTARALELCGIVGLADRRPVELSTGQRRLVELARVVAGGFSMLLLDEPSSGLDKAETQAFGEVLRKLVATTGCGILIVEHDMSLVMDLSDYIYVMEFGTPIFEGTPDEVRRSPEVRAAYLGTEGDE</sequence>
<evidence type="ECO:0000259" key="4">
    <source>
        <dbReference type="PROSITE" id="PS50893"/>
    </source>
</evidence>
<keyword evidence="1" id="KW-0813">Transport</keyword>
<dbReference type="Proteomes" id="UP000267128">
    <property type="component" value="Unassembled WGS sequence"/>
</dbReference>
<evidence type="ECO:0000256" key="3">
    <source>
        <dbReference type="ARBA" id="ARBA00022840"/>
    </source>
</evidence>
<dbReference type="InterPro" id="IPR027417">
    <property type="entry name" value="P-loop_NTPase"/>
</dbReference>
<proteinExistence type="predicted"/>
<reference evidence="5 6" key="1">
    <citation type="submission" date="2018-11" db="EMBL/GenBank/DDBJ databases">
        <authorList>
            <person name="Li F."/>
        </authorList>
    </citation>
    <scope>NUCLEOTIDE SEQUENCE [LARGE SCALE GENOMIC DNA]</scope>
    <source>
        <strain evidence="5 6">Gsoil 097</strain>
    </source>
</reference>
<comment type="caution">
    <text evidence="5">The sequence shown here is derived from an EMBL/GenBank/DDBJ whole genome shotgun (WGS) entry which is preliminary data.</text>
</comment>
<evidence type="ECO:0000256" key="2">
    <source>
        <dbReference type="ARBA" id="ARBA00022741"/>
    </source>
</evidence>
<dbReference type="SMART" id="SM00382">
    <property type="entry name" value="AAA"/>
    <property type="match status" value="1"/>
</dbReference>
<evidence type="ECO:0000313" key="6">
    <source>
        <dbReference type="Proteomes" id="UP000267128"/>
    </source>
</evidence>
<dbReference type="AlphaFoldDB" id="A0A3N0CC95"/>